<dbReference type="PANTHER" id="PTHR47964:SF1">
    <property type="entry name" value="ATP-DEPENDENT DNA HELICASE HOMOLOG RECG, CHLOROPLASTIC"/>
    <property type="match status" value="1"/>
</dbReference>
<evidence type="ECO:0000259" key="10">
    <source>
        <dbReference type="PROSITE" id="PS51194"/>
    </source>
</evidence>
<dbReference type="InterPro" id="IPR014001">
    <property type="entry name" value="Helicase_ATP-bd"/>
</dbReference>
<evidence type="ECO:0000313" key="12">
    <source>
        <dbReference type="Proteomes" id="UP000032360"/>
    </source>
</evidence>
<name>A0A0D8HDT8_9ACTN</name>
<dbReference type="Pfam" id="PF17191">
    <property type="entry name" value="RecG_wedge"/>
    <property type="match status" value="1"/>
</dbReference>
<dbReference type="AlphaFoldDB" id="A0A0D8HDT8"/>
<dbReference type="EMBL" id="JXYS01000109">
    <property type="protein sequence ID" value="KJF15947.1"/>
    <property type="molecule type" value="Genomic_DNA"/>
</dbReference>
<dbReference type="OrthoDB" id="9804325at2"/>
<evidence type="ECO:0000313" key="11">
    <source>
        <dbReference type="EMBL" id="KJF15947.1"/>
    </source>
</evidence>
<dbReference type="SMART" id="SM00487">
    <property type="entry name" value="DEXDc"/>
    <property type="match status" value="1"/>
</dbReference>
<dbReference type="InterPro" id="IPR011545">
    <property type="entry name" value="DEAD/DEAH_box_helicase_dom"/>
</dbReference>
<organism evidence="11 12">
    <name type="scientific">Acidithrix ferrooxidans</name>
    <dbReference type="NCBI Taxonomy" id="1280514"/>
    <lineage>
        <taxon>Bacteria</taxon>
        <taxon>Bacillati</taxon>
        <taxon>Actinomycetota</taxon>
        <taxon>Acidimicrobiia</taxon>
        <taxon>Acidimicrobiales</taxon>
        <taxon>Acidimicrobiaceae</taxon>
        <taxon>Acidithrix</taxon>
    </lineage>
</organism>
<dbReference type="SUPFAM" id="SSF52540">
    <property type="entry name" value="P-loop containing nucleoside triphosphate hydrolases"/>
    <property type="match status" value="2"/>
</dbReference>
<dbReference type="GO" id="GO:0006281">
    <property type="term" value="P:DNA repair"/>
    <property type="evidence" value="ECO:0007669"/>
    <property type="project" value="UniProtKB-KW"/>
</dbReference>
<dbReference type="GO" id="GO:0005524">
    <property type="term" value="F:ATP binding"/>
    <property type="evidence" value="ECO:0007669"/>
    <property type="project" value="UniProtKB-KW"/>
</dbReference>
<evidence type="ECO:0000256" key="8">
    <source>
        <dbReference type="ARBA" id="ARBA00049819"/>
    </source>
</evidence>
<sequence>MNTCSNYLDLVNLPISSVDGITPAKAKALAEGGFLTAYDLATYFPRRYVDRRYRSGISTASLGQDVLLLVKISEVRAKFHGKGREIIEAIAADETGTIKVVFFNQSWRKHQLKANIEVALYGKVEKFGRFLQMVNPIVDLIGDRTGRIVPIYPHSEKFGFRSDEMPKFIGKVLNYTAGLIDPLPRNMLQGLGLISRSKALRAIHQPQDPIDHKDARNRLAFDEFLRLQTHLVAKKVSLELAAGGISHNSNGVQYLTSMRIAPKASFSARAQGSYQPTLGDYSSDNLLVRFLSSLPFAPTQAQIRVIFEISNDMASRVPMHRLLQGDVGAGKTFVAVVAALIAVQSGYQVTIMAPTEVLADQHYIGISRLLSGLDVPNSGDGGLFGDKERPLSVALLTNKVTASNRRRLLDELSKGECDILIGTHALLSEGVRFLNLGLIVVDEQHRFGVEQRAILKERSISSGSFEPDTLIMTATPIPRTAAMTIFGDLDYSVLDELPPGRSPIITKWAKNEEQLHGTWVRVRREVAQGRQCYVVCPLVEDSEKIMAKSATAIYEELSVGELSGLRLGLLHGQMATNDKALVMERFRNHEIDVLVATTVIEVGVDVANATVMVIMDAGRFGIAQIHQLRGRVGRGAHQSYCYLVQLGEVEETTISRLSACVDSSDGFVLAEADLELRGEGTLLNARQKGRSDLRIASLFRDRDLLNQARSVSRTIVGNDPTLSNYPALSAEIELFVGNDQGDFITRN</sequence>
<dbReference type="PROSITE" id="PS51192">
    <property type="entry name" value="HELICASE_ATP_BIND_1"/>
    <property type="match status" value="1"/>
</dbReference>
<dbReference type="Pfam" id="PF00270">
    <property type="entry name" value="DEAD"/>
    <property type="match status" value="1"/>
</dbReference>
<evidence type="ECO:0000256" key="2">
    <source>
        <dbReference type="ARBA" id="ARBA00022763"/>
    </source>
</evidence>
<proteinExistence type="predicted"/>
<evidence type="ECO:0000256" key="6">
    <source>
        <dbReference type="ARBA" id="ARBA00023125"/>
    </source>
</evidence>
<dbReference type="SMART" id="SM00490">
    <property type="entry name" value="HELICc"/>
    <property type="match status" value="1"/>
</dbReference>
<keyword evidence="12" id="KW-1185">Reference proteome</keyword>
<dbReference type="InterPro" id="IPR047112">
    <property type="entry name" value="RecG/Mfd"/>
</dbReference>
<keyword evidence="2" id="KW-0227">DNA damage</keyword>
<dbReference type="RefSeq" id="WP_082058825.1">
    <property type="nucleotide sequence ID" value="NZ_JXYS01000109.1"/>
</dbReference>
<keyword evidence="7" id="KW-0234">DNA repair</keyword>
<accession>A0A0D8HDT8</accession>
<dbReference type="InterPro" id="IPR027417">
    <property type="entry name" value="P-loop_NTPase"/>
</dbReference>
<dbReference type="PROSITE" id="PS51194">
    <property type="entry name" value="HELICASE_CTER"/>
    <property type="match status" value="1"/>
</dbReference>
<keyword evidence="6" id="KW-0238">DNA-binding</keyword>
<dbReference type="Gene3D" id="2.40.50.140">
    <property type="entry name" value="Nucleic acid-binding proteins"/>
    <property type="match status" value="1"/>
</dbReference>
<dbReference type="Gene3D" id="3.40.50.300">
    <property type="entry name" value="P-loop containing nucleotide triphosphate hydrolases"/>
    <property type="match status" value="2"/>
</dbReference>
<protein>
    <recommendedName>
        <fullName evidence="8">Probable DNA 3'-5' helicase RecG</fullName>
    </recommendedName>
</protein>
<comment type="caution">
    <text evidence="11">The sequence shown here is derived from an EMBL/GenBank/DDBJ whole genome shotgun (WGS) entry which is preliminary data.</text>
</comment>
<keyword evidence="1" id="KW-0547">Nucleotide-binding</keyword>
<dbReference type="CDD" id="cd04488">
    <property type="entry name" value="RecG_wedge_OBF"/>
    <property type="match status" value="1"/>
</dbReference>
<evidence type="ECO:0000256" key="3">
    <source>
        <dbReference type="ARBA" id="ARBA00022801"/>
    </source>
</evidence>
<dbReference type="Pfam" id="PF19833">
    <property type="entry name" value="RecG_dom3_C"/>
    <property type="match status" value="1"/>
</dbReference>
<gene>
    <name evidence="11" type="primary">recG</name>
    <name evidence="11" type="ORF">AXFE_31960</name>
</gene>
<feature type="domain" description="Helicase C-terminal" evidence="10">
    <location>
        <begin position="528"/>
        <end position="675"/>
    </location>
</feature>
<keyword evidence="3 11" id="KW-0378">Hydrolase</keyword>
<dbReference type="PANTHER" id="PTHR47964">
    <property type="entry name" value="ATP-DEPENDENT DNA HELICASE HOMOLOG RECG, CHLOROPLASTIC"/>
    <property type="match status" value="1"/>
</dbReference>
<keyword evidence="5" id="KW-0067">ATP-binding</keyword>
<evidence type="ECO:0000256" key="5">
    <source>
        <dbReference type="ARBA" id="ARBA00022840"/>
    </source>
</evidence>
<dbReference type="InterPro" id="IPR001650">
    <property type="entry name" value="Helicase_C-like"/>
</dbReference>
<evidence type="ECO:0000256" key="7">
    <source>
        <dbReference type="ARBA" id="ARBA00023204"/>
    </source>
</evidence>
<dbReference type="InterPro" id="IPR045562">
    <property type="entry name" value="RecG_dom3_C"/>
</dbReference>
<dbReference type="GO" id="GO:0016787">
    <property type="term" value="F:hydrolase activity"/>
    <property type="evidence" value="ECO:0007669"/>
    <property type="project" value="UniProtKB-KW"/>
</dbReference>
<dbReference type="InterPro" id="IPR033454">
    <property type="entry name" value="RecG_wedge"/>
</dbReference>
<reference evidence="11 12" key="1">
    <citation type="submission" date="2015-01" db="EMBL/GenBank/DDBJ databases">
        <title>Draft genome of the acidophilic iron oxidizer Acidithrix ferrooxidans strain Py-F3.</title>
        <authorList>
            <person name="Poehlein A."/>
            <person name="Eisen S."/>
            <person name="Schloemann M."/>
            <person name="Johnson B.D."/>
            <person name="Daniel R."/>
            <person name="Muehling M."/>
        </authorList>
    </citation>
    <scope>NUCLEOTIDE SEQUENCE [LARGE SCALE GENOMIC DNA]</scope>
    <source>
        <strain evidence="11 12">Py-F3</strain>
    </source>
</reference>
<feature type="domain" description="Helicase ATP-binding" evidence="9">
    <location>
        <begin position="312"/>
        <end position="494"/>
    </location>
</feature>
<evidence type="ECO:0000259" key="9">
    <source>
        <dbReference type="PROSITE" id="PS51192"/>
    </source>
</evidence>
<dbReference type="PATRIC" id="fig|1280514.3.peg.4276"/>
<evidence type="ECO:0000256" key="1">
    <source>
        <dbReference type="ARBA" id="ARBA00022741"/>
    </source>
</evidence>
<dbReference type="InterPro" id="IPR012340">
    <property type="entry name" value="NA-bd_OB-fold"/>
</dbReference>
<dbReference type="GO" id="GO:0003678">
    <property type="term" value="F:DNA helicase activity"/>
    <property type="evidence" value="ECO:0007669"/>
    <property type="project" value="TreeGrafter"/>
</dbReference>
<dbReference type="GO" id="GO:0003677">
    <property type="term" value="F:DNA binding"/>
    <property type="evidence" value="ECO:0007669"/>
    <property type="project" value="UniProtKB-KW"/>
</dbReference>
<keyword evidence="4 11" id="KW-0347">Helicase</keyword>
<dbReference type="STRING" id="1280514.AXFE_31960"/>
<evidence type="ECO:0000256" key="4">
    <source>
        <dbReference type="ARBA" id="ARBA00022806"/>
    </source>
</evidence>
<dbReference type="Proteomes" id="UP000032360">
    <property type="component" value="Unassembled WGS sequence"/>
</dbReference>
<dbReference type="SUPFAM" id="SSF50249">
    <property type="entry name" value="Nucleic acid-binding proteins"/>
    <property type="match status" value="1"/>
</dbReference>
<dbReference type="Pfam" id="PF00271">
    <property type="entry name" value="Helicase_C"/>
    <property type="match status" value="1"/>
</dbReference>